<evidence type="ECO:0000259" key="3">
    <source>
        <dbReference type="PROSITE" id="PS50113"/>
    </source>
</evidence>
<dbReference type="PROSITE" id="PS50113">
    <property type="entry name" value="PAC"/>
    <property type="match status" value="3"/>
</dbReference>
<dbReference type="InterPro" id="IPR013656">
    <property type="entry name" value="PAS_4"/>
</dbReference>
<dbReference type="NCBIfam" id="TIGR00229">
    <property type="entry name" value="sensory_box"/>
    <property type="match status" value="2"/>
</dbReference>
<evidence type="ECO:0000259" key="2">
    <source>
        <dbReference type="PROSITE" id="PS50112"/>
    </source>
</evidence>
<dbReference type="InterPro" id="IPR052155">
    <property type="entry name" value="Biofilm_reg_signaling"/>
</dbReference>
<dbReference type="PANTHER" id="PTHR44757:SF2">
    <property type="entry name" value="BIOFILM ARCHITECTURE MAINTENANCE PROTEIN MBAA"/>
    <property type="match status" value="1"/>
</dbReference>
<dbReference type="InterPro" id="IPR035965">
    <property type="entry name" value="PAS-like_dom_sf"/>
</dbReference>
<evidence type="ECO:0000256" key="1">
    <source>
        <dbReference type="SAM" id="MobiDB-lite"/>
    </source>
</evidence>
<feature type="domain" description="PAS" evidence="2">
    <location>
        <begin position="318"/>
        <end position="373"/>
    </location>
</feature>
<feature type="region of interest" description="Disordered" evidence="1">
    <location>
        <begin position="368"/>
        <end position="393"/>
    </location>
</feature>
<dbReference type="Gene3D" id="2.10.70.100">
    <property type="match status" value="1"/>
</dbReference>
<dbReference type="AlphaFoldDB" id="A0A4R8UGH9"/>
<dbReference type="Pfam" id="PF00990">
    <property type="entry name" value="GGDEF"/>
    <property type="match status" value="1"/>
</dbReference>
<dbReference type="SMART" id="SM00052">
    <property type="entry name" value="EAL"/>
    <property type="match status" value="1"/>
</dbReference>
<dbReference type="NCBIfam" id="TIGR00254">
    <property type="entry name" value="GGDEF"/>
    <property type="match status" value="1"/>
</dbReference>
<dbReference type="PROSITE" id="PS50883">
    <property type="entry name" value="EAL"/>
    <property type="match status" value="1"/>
</dbReference>
<dbReference type="InterPro" id="IPR043128">
    <property type="entry name" value="Rev_trsase/Diguanyl_cyclase"/>
</dbReference>
<organism evidence="6 7">
    <name type="scientific">Cryobacterium tagatosivorans</name>
    <dbReference type="NCBI Taxonomy" id="1259199"/>
    <lineage>
        <taxon>Bacteria</taxon>
        <taxon>Bacillati</taxon>
        <taxon>Actinomycetota</taxon>
        <taxon>Actinomycetes</taxon>
        <taxon>Micrococcales</taxon>
        <taxon>Microbacteriaceae</taxon>
        <taxon>Cryobacterium</taxon>
    </lineage>
</organism>
<dbReference type="RefSeq" id="WP_134489551.1">
    <property type="nucleotide sequence ID" value="NZ_SOEZ01000038.1"/>
</dbReference>
<dbReference type="SUPFAM" id="SSF141868">
    <property type="entry name" value="EAL domain-like"/>
    <property type="match status" value="1"/>
</dbReference>
<feature type="domain" description="GGDEF" evidence="5">
    <location>
        <begin position="476"/>
        <end position="607"/>
    </location>
</feature>
<dbReference type="InterPro" id="IPR000014">
    <property type="entry name" value="PAS"/>
</dbReference>
<dbReference type="CDD" id="cd00130">
    <property type="entry name" value="PAS"/>
    <property type="match status" value="3"/>
</dbReference>
<dbReference type="InterPro" id="IPR001633">
    <property type="entry name" value="EAL_dom"/>
</dbReference>
<name>A0A4R8UGH9_9MICO</name>
<feature type="domain" description="PAC" evidence="3">
    <location>
        <begin position="265"/>
        <end position="317"/>
    </location>
</feature>
<dbReference type="PROSITE" id="PS50887">
    <property type="entry name" value="GGDEF"/>
    <property type="match status" value="1"/>
</dbReference>
<dbReference type="SUPFAM" id="SSF55785">
    <property type="entry name" value="PYP-like sensor domain (PAS domain)"/>
    <property type="match status" value="4"/>
</dbReference>
<dbReference type="Pfam" id="PF13426">
    <property type="entry name" value="PAS_9"/>
    <property type="match status" value="1"/>
</dbReference>
<dbReference type="Pfam" id="PF00563">
    <property type="entry name" value="EAL"/>
    <property type="match status" value="1"/>
</dbReference>
<feature type="domain" description="PAC" evidence="3">
    <location>
        <begin position="392"/>
        <end position="444"/>
    </location>
</feature>
<dbReference type="FunFam" id="3.30.70.270:FF:000001">
    <property type="entry name" value="Diguanylate cyclase domain protein"/>
    <property type="match status" value="1"/>
</dbReference>
<dbReference type="EMBL" id="SOEZ01000038">
    <property type="protein sequence ID" value="TFB51950.1"/>
    <property type="molecule type" value="Genomic_DNA"/>
</dbReference>
<dbReference type="Gene3D" id="3.20.20.450">
    <property type="entry name" value="EAL domain"/>
    <property type="match status" value="1"/>
</dbReference>
<comment type="caution">
    <text evidence="6">The sequence shown here is derived from an EMBL/GenBank/DDBJ whole genome shotgun (WGS) entry which is preliminary data.</text>
</comment>
<dbReference type="PROSITE" id="PS50112">
    <property type="entry name" value="PAS"/>
    <property type="match status" value="3"/>
</dbReference>
<gene>
    <name evidence="6" type="ORF">E3O23_07120</name>
</gene>
<feature type="domain" description="PAS" evidence="2">
    <location>
        <begin position="24"/>
        <end position="77"/>
    </location>
</feature>
<feature type="domain" description="EAL" evidence="4">
    <location>
        <begin position="616"/>
        <end position="873"/>
    </location>
</feature>
<protein>
    <submittedName>
        <fullName evidence="6">EAL domain-containing protein</fullName>
    </submittedName>
</protein>
<proteinExistence type="predicted"/>
<dbReference type="Gene3D" id="3.30.450.20">
    <property type="entry name" value="PAS domain"/>
    <property type="match status" value="4"/>
</dbReference>
<dbReference type="CDD" id="cd01948">
    <property type="entry name" value="EAL"/>
    <property type="match status" value="1"/>
</dbReference>
<dbReference type="FunFam" id="3.20.20.450:FF:000001">
    <property type="entry name" value="Cyclic di-GMP phosphodiesterase yahA"/>
    <property type="match status" value="1"/>
</dbReference>
<dbReference type="InterPro" id="IPR035919">
    <property type="entry name" value="EAL_sf"/>
</dbReference>
<evidence type="ECO:0000259" key="4">
    <source>
        <dbReference type="PROSITE" id="PS50883"/>
    </source>
</evidence>
<dbReference type="SMART" id="SM00086">
    <property type="entry name" value="PAC"/>
    <property type="match status" value="3"/>
</dbReference>
<accession>A0A4R8UGH9</accession>
<evidence type="ECO:0000313" key="6">
    <source>
        <dbReference type="EMBL" id="TFB51950.1"/>
    </source>
</evidence>
<keyword evidence="7" id="KW-1185">Reference proteome</keyword>
<dbReference type="SMART" id="SM00267">
    <property type="entry name" value="GGDEF"/>
    <property type="match status" value="1"/>
</dbReference>
<feature type="domain" description="PAS" evidence="2">
    <location>
        <begin position="148"/>
        <end position="189"/>
    </location>
</feature>
<reference evidence="6 7" key="1">
    <citation type="submission" date="2019-03" db="EMBL/GenBank/DDBJ databases">
        <title>Genomics of glacier-inhabiting Cryobacterium strains.</title>
        <authorList>
            <person name="Liu Q."/>
            <person name="Xin Y.-H."/>
        </authorList>
    </citation>
    <scope>NUCLEOTIDE SEQUENCE [LARGE SCALE GENOMIC DNA]</scope>
    <source>
        <strain evidence="6 7">Sr47</strain>
    </source>
</reference>
<dbReference type="Proteomes" id="UP000297866">
    <property type="component" value="Unassembled WGS sequence"/>
</dbReference>
<evidence type="ECO:0000259" key="5">
    <source>
        <dbReference type="PROSITE" id="PS50887"/>
    </source>
</evidence>
<dbReference type="OrthoDB" id="23692at2"/>
<dbReference type="PANTHER" id="PTHR44757">
    <property type="entry name" value="DIGUANYLATE CYCLASE DGCP"/>
    <property type="match status" value="1"/>
</dbReference>
<dbReference type="SMART" id="SM00091">
    <property type="entry name" value="PAS"/>
    <property type="match status" value="3"/>
</dbReference>
<dbReference type="Pfam" id="PF08448">
    <property type="entry name" value="PAS_4"/>
    <property type="match status" value="1"/>
</dbReference>
<dbReference type="InterPro" id="IPR000700">
    <property type="entry name" value="PAS-assoc_C"/>
</dbReference>
<dbReference type="InterPro" id="IPR000160">
    <property type="entry name" value="GGDEF_dom"/>
</dbReference>
<dbReference type="InterPro" id="IPR029787">
    <property type="entry name" value="Nucleotide_cyclase"/>
</dbReference>
<sequence length="882" mass="97502">MGDFVVADGTHPDVIEALGARVQSINQFRGLLEAAPDAMVIVNTDREIVLVNAQAERLFGHSRAEMLGQRIEMLLPERFRAQHAGHLTRYADAPHVRDMGSNLEFLARHRDGSEFPVEISLSPLKTDQGMLFSSAIRDITDRKRTEADMRMLSTLVESSSDAIFRYAVDGAITTWKAAAGSMFGYTAEEADRFGLAAAQQTAHVGSFAIDMATGEQSWSAEYWRILGVDETQPASRELMLAAVHPDDRDRVEGVWRKLDSGGPALDFGYRIVLPSGQMRWVRSILSFEYAEDGSPARILGTTMDVTDLYLAVAKRREAETNFHLGFDRSPIGMGMADLDGRFQRVNPAVCEILGRREDEVLGKRTQDFLHPEDTGDRSGRSARLRSGETESVHKERRYLRPDGDVVWVQETVSLVPGRDGEPAYTFVQLQDTTSRKQAEEMLEYQAFHDPLTGLANRLLLTESLDRSLADARESGGQVSVLLLDADQFKIVNDGLGHTAGDQLLVQMARRLQSMVRPTDTVARFGGDEFVIVCENMTRENTERLVTRIAASGKEPFVLEGREVFVTVSVGIVLANGDEEAVTVLRNSDTAMYQAKDNGRAQAMVFSEEMHRKASSRLDLDSQLARALDKDELRVYYQPIVEVSTEDVVGFEALVRWVHPQRGLILPIEFIPVAEETGMIIPIGEWVLRQSLAQAQKWRTEAPGAEDLSISVNLSTLQLQDPDFLGVVEDALTQTGLDPMALHLEITETMVMNDVEAAMGTLHGLRSLGVRLSIDDFGTGYAALSYLSRLPVQTIKIDQSFVKGLGGDDPHASSIVDAIVSLARALDLDVIAEGVESAEQLRELRRIGSRLAQGFLWSRPLAPEEIPEWLGAPSGGRGQRRGL</sequence>
<dbReference type="Gene3D" id="3.30.70.270">
    <property type="match status" value="1"/>
</dbReference>
<dbReference type="Pfam" id="PF08447">
    <property type="entry name" value="PAS_3"/>
    <property type="match status" value="1"/>
</dbReference>
<dbReference type="InterPro" id="IPR001610">
    <property type="entry name" value="PAC"/>
</dbReference>
<dbReference type="CDD" id="cd01949">
    <property type="entry name" value="GGDEF"/>
    <property type="match status" value="1"/>
</dbReference>
<evidence type="ECO:0000313" key="7">
    <source>
        <dbReference type="Proteomes" id="UP000297866"/>
    </source>
</evidence>
<dbReference type="InterPro" id="IPR013655">
    <property type="entry name" value="PAS_fold_3"/>
</dbReference>
<feature type="domain" description="PAC" evidence="3">
    <location>
        <begin position="101"/>
        <end position="151"/>
    </location>
</feature>
<dbReference type="SUPFAM" id="SSF55073">
    <property type="entry name" value="Nucleotide cyclase"/>
    <property type="match status" value="1"/>
</dbReference>